<dbReference type="Pfam" id="PF13417">
    <property type="entry name" value="GST_N_3"/>
    <property type="match status" value="1"/>
</dbReference>
<dbReference type="InterPro" id="IPR040079">
    <property type="entry name" value="Glutathione_S-Trfase"/>
</dbReference>
<proteinExistence type="evidence at transcript level"/>
<name>A0AA49K9U9_9DINO</name>
<dbReference type="AlphaFoldDB" id="A0AA49K9U9"/>
<dbReference type="InterPro" id="IPR036249">
    <property type="entry name" value="Thioredoxin-like_sf"/>
</dbReference>
<dbReference type="PANTHER" id="PTHR44051:SF21">
    <property type="entry name" value="GLUTATHIONE S-TRANSFERASE FAMILY PROTEIN"/>
    <property type="match status" value="1"/>
</dbReference>
<sequence length="230" mass="26024">MTFGRACSTLYHMPLSRSTRPLWLYRELERAYKGSEELPKLQVHAFDRATFRTQKPDWYLKLNPNGKVPCLVSPCGELVLWESAAICLHLLERHDPRGLLSPRDEAARAQLWQLAFYCAGTVDNLTATSSPVQRALPGPVQWDEEERRRAWREVCAPILLEILRRSGGPYAAGEAFGAADVFPGLCCFWLQEKKGWLADSPALLKYYRELIEPRPTFQEAVGGTGSGLQF</sequence>
<dbReference type="Gene3D" id="1.20.1050.10">
    <property type="match status" value="1"/>
</dbReference>
<dbReference type="PROSITE" id="PS50404">
    <property type="entry name" value="GST_NTER"/>
    <property type="match status" value="1"/>
</dbReference>
<dbReference type="Gene3D" id="3.40.30.10">
    <property type="entry name" value="Glutaredoxin"/>
    <property type="match status" value="1"/>
</dbReference>
<dbReference type="PANTHER" id="PTHR44051">
    <property type="entry name" value="GLUTATHIONE S-TRANSFERASE-RELATED"/>
    <property type="match status" value="1"/>
</dbReference>
<dbReference type="InterPro" id="IPR004045">
    <property type="entry name" value="Glutathione_S-Trfase_N"/>
</dbReference>
<dbReference type="EMBL" id="ON556680">
    <property type="protein sequence ID" value="WLE99331.1"/>
    <property type="molecule type" value="mRNA"/>
</dbReference>
<evidence type="ECO:0000256" key="1">
    <source>
        <dbReference type="ARBA" id="ARBA00007409"/>
    </source>
</evidence>
<dbReference type="SUPFAM" id="SSF47616">
    <property type="entry name" value="GST C-terminal domain-like"/>
    <property type="match status" value="1"/>
</dbReference>
<gene>
    <name evidence="3" type="primary">GST1</name>
</gene>
<dbReference type="SUPFAM" id="SSF52833">
    <property type="entry name" value="Thioredoxin-like"/>
    <property type="match status" value="1"/>
</dbReference>
<feature type="domain" description="GST N-terminal" evidence="2">
    <location>
        <begin position="5"/>
        <end position="98"/>
    </location>
</feature>
<reference evidence="3" key="1">
    <citation type="submission" date="2022-05" db="EMBL/GenBank/DDBJ databases">
        <title>Molecular cloning and transcriptional response of novel glutathione S-transferase from harmful dinoflagellate Alexandrium pacificum.</title>
        <authorList>
            <person name="Park H."/>
        </authorList>
    </citation>
    <scope>NUCLEOTIDE SEQUENCE</scope>
    <source>
        <strain evidence="3">Alex05</strain>
    </source>
</reference>
<protein>
    <submittedName>
        <fullName evidence="3">Glutathione S-transferase 1</fullName>
    </submittedName>
</protein>
<dbReference type="InterPro" id="IPR036282">
    <property type="entry name" value="Glutathione-S-Trfase_C_sf"/>
</dbReference>
<evidence type="ECO:0000313" key="3">
    <source>
        <dbReference type="EMBL" id="WLE99331.1"/>
    </source>
</evidence>
<evidence type="ECO:0000259" key="2">
    <source>
        <dbReference type="PROSITE" id="PS50404"/>
    </source>
</evidence>
<dbReference type="CDD" id="cd03046">
    <property type="entry name" value="GST_N_GTT1_like"/>
    <property type="match status" value="1"/>
</dbReference>
<organism evidence="3">
    <name type="scientific">Alexandrium pacificum</name>
    <dbReference type="NCBI Taxonomy" id="1565494"/>
    <lineage>
        <taxon>Eukaryota</taxon>
        <taxon>Sar</taxon>
        <taxon>Alveolata</taxon>
        <taxon>Dinophyceae</taxon>
        <taxon>Gonyaulacales</taxon>
        <taxon>Pyrocystaceae</taxon>
        <taxon>Alexandrium</taxon>
    </lineage>
</organism>
<dbReference type="SFLD" id="SFLDS00019">
    <property type="entry name" value="Glutathione_Transferase_(cytos"/>
    <property type="match status" value="1"/>
</dbReference>
<accession>A0AA49K9U9</accession>
<comment type="similarity">
    <text evidence="1">Belongs to the GST superfamily.</text>
</comment>